<dbReference type="PRINTS" id="PR00175">
    <property type="entry name" value="NAALASMPORT"/>
</dbReference>
<dbReference type="InterPro" id="IPR001463">
    <property type="entry name" value="Na/Ala_symport"/>
</dbReference>
<dbReference type="EMBL" id="AP023420">
    <property type="protein sequence ID" value="BCK83072.1"/>
    <property type="molecule type" value="Genomic_DNA"/>
</dbReference>
<keyword evidence="3 9" id="KW-0813">Transport</keyword>
<dbReference type="RefSeq" id="WP_213542584.1">
    <property type="nucleotide sequence ID" value="NZ_AP023420.1"/>
</dbReference>
<keyword evidence="7 9" id="KW-1133">Transmembrane helix</keyword>
<feature type="transmembrane region" description="Helical" evidence="9">
    <location>
        <begin position="214"/>
        <end position="238"/>
    </location>
</feature>
<dbReference type="PROSITE" id="PS00873">
    <property type="entry name" value="NA_ALANINE_SYMP"/>
    <property type="match status" value="1"/>
</dbReference>
<sequence>MVDALNDFFGQISGFLWGNFYMIVLVGTGLYFSIRLGFPQIRRLGDSFRLVFSGMRQKNKAGKEGMSTWQSLATAIAGQVGTGNIAGPATAIMAGGPGAIFWMWVSAFLGMSTIFSEAVAAQKYKVTLEDGRVNGGPAYYIKAAFKGKLGSGLANAFSIFLIIGFGLAAALLQGNTISESFAASFNIPPIAIGIVMSILTLLVVVGGVQRIASFVTACVPVMSLIYIVAGLIVIVVNIDQLIPAIKMIFVGAFNPQAVAGGMFGIGVKEAMRYGIARGLLSNEAGTGSTPHAHAVAKVKHPCDQGIVAMMSVFIDTFIILNITVLIILTSGSYTSGQDGIVLTQIAFNEVFGNVGGIIISICIFFFCFSTIIAGYFYGESNVLKLFGKKGVPVYRVFIVIFLMLGAAASVTLVYSICDVFNGFMVFLNILGLWGISNVIVKLWKEYEHDPDIPTTLKDIKAANKETAGKD</sequence>
<dbReference type="Pfam" id="PF01235">
    <property type="entry name" value="Na_Ala_symp"/>
    <property type="match status" value="1"/>
</dbReference>
<proteinExistence type="inferred from homology"/>
<dbReference type="PANTHER" id="PTHR30330:SF14">
    <property type="entry name" value="SODIUM_AMINO ACID (ALANINE) SYMPORTER"/>
    <property type="match status" value="1"/>
</dbReference>
<organism evidence="10 11">
    <name type="scientific">Pusillibacter faecalis</name>
    <dbReference type="NCBI Taxonomy" id="2714358"/>
    <lineage>
        <taxon>Bacteria</taxon>
        <taxon>Bacillati</taxon>
        <taxon>Bacillota</taxon>
        <taxon>Clostridia</taxon>
        <taxon>Eubacteriales</taxon>
        <taxon>Oscillospiraceae</taxon>
        <taxon>Pusillibacter</taxon>
    </lineage>
</organism>
<feature type="transmembrane region" description="Helical" evidence="9">
    <location>
        <begin position="350"/>
        <end position="376"/>
    </location>
</feature>
<feature type="transmembrane region" description="Helical" evidence="9">
    <location>
        <begin position="12"/>
        <end position="34"/>
    </location>
</feature>
<dbReference type="GO" id="GO:0005886">
    <property type="term" value="C:plasma membrane"/>
    <property type="evidence" value="ECO:0007669"/>
    <property type="project" value="UniProtKB-SubCell"/>
</dbReference>
<evidence type="ECO:0000256" key="2">
    <source>
        <dbReference type="ARBA" id="ARBA00009261"/>
    </source>
</evidence>
<keyword evidence="6 9" id="KW-0769">Symport</keyword>
<dbReference type="Proteomes" id="UP000679848">
    <property type="component" value="Chromosome"/>
</dbReference>
<evidence type="ECO:0000256" key="8">
    <source>
        <dbReference type="ARBA" id="ARBA00023136"/>
    </source>
</evidence>
<dbReference type="AlphaFoldDB" id="A0A810QA05"/>
<reference evidence="10" key="1">
    <citation type="submission" date="2020-09" db="EMBL/GenBank/DDBJ databases">
        <title>New species isolated from human feces.</title>
        <authorList>
            <person name="Kitahara M."/>
            <person name="Shigeno Y."/>
            <person name="Shime M."/>
            <person name="Matsumoto Y."/>
            <person name="Nakamura S."/>
            <person name="Motooka D."/>
            <person name="Fukuoka S."/>
            <person name="Nishikawa H."/>
            <person name="Benno Y."/>
        </authorList>
    </citation>
    <scope>NUCLEOTIDE SEQUENCE</scope>
    <source>
        <strain evidence="10">MM59</strain>
    </source>
</reference>
<keyword evidence="5 9" id="KW-0812">Transmembrane</keyword>
<evidence type="ECO:0000256" key="3">
    <source>
        <dbReference type="ARBA" id="ARBA00022448"/>
    </source>
</evidence>
<protein>
    <submittedName>
        <fullName evidence="10">Sodium/amino acid (Alanine) symporter</fullName>
    </submittedName>
</protein>
<dbReference type="NCBIfam" id="TIGR00835">
    <property type="entry name" value="agcS"/>
    <property type="match status" value="1"/>
</dbReference>
<evidence type="ECO:0000313" key="11">
    <source>
        <dbReference type="Proteomes" id="UP000679848"/>
    </source>
</evidence>
<feature type="transmembrane region" description="Helical" evidence="9">
    <location>
        <begin position="396"/>
        <end position="416"/>
    </location>
</feature>
<keyword evidence="8 9" id="KW-0472">Membrane</keyword>
<accession>A0A810QA05</accession>
<feature type="transmembrane region" description="Helical" evidence="9">
    <location>
        <begin position="306"/>
        <end position="330"/>
    </location>
</feature>
<evidence type="ECO:0000256" key="1">
    <source>
        <dbReference type="ARBA" id="ARBA00004651"/>
    </source>
</evidence>
<dbReference type="GO" id="GO:0005283">
    <property type="term" value="F:amino acid:sodium symporter activity"/>
    <property type="evidence" value="ECO:0007669"/>
    <property type="project" value="InterPro"/>
</dbReference>
<name>A0A810QA05_9FIRM</name>
<evidence type="ECO:0000256" key="7">
    <source>
        <dbReference type="ARBA" id="ARBA00022989"/>
    </source>
</evidence>
<keyword evidence="4 9" id="KW-1003">Cell membrane</keyword>
<evidence type="ECO:0000256" key="4">
    <source>
        <dbReference type="ARBA" id="ARBA00022475"/>
    </source>
</evidence>
<feature type="transmembrane region" description="Helical" evidence="9">
    <location>
        <begin position="422"/>
        <end position="440"/>
    </location>
</feature>
<feature type="transmembrane region" description="Helical" evidence="9">
    <location>
        <begin position="185"/>
        <end position="207"/>
    </location>
</feature>
<feature type="transmembrane region" description="Helical" evidence="9">
    <location>
        <begin position="244"/>
        <end position="267"/>
    </location>
</feature>
<comment type="similarity">
    <text evidence="2 9">Belongs to the alanine or glycine:cation symporter (AGCS) (TC 2.A.25) family.</text>
</comment>
<dbReference type="FunFam" id="1.20.1740.10:FF:000004">
    <property type="entry name" value="Sodium:alanine symporter family protein"/>
    <property type="match status" value="1"/>
</dbReference>
<evidence type="ECO:0000256" key="6">
    <source>
        <dbReference type="ARBA" id="ARBA00022847"/>
    </source>
</evidence>
<dbReference type="Gene3D" id="1.20.1740.10">
    <property type="entry name" value="Amino acid/polyamine transporter I"/>
    <property type="match status" value="1"/>
</dbReference>
<comment type="subcellular location">
    <subcellularLocation>
        <location evidence="1 9">Cell membrane</location>
        <topology evidence="1 9">Multi-pass membrane protein</topology>
    </subcellularLocation>
</comment>
<feature type="transmembrane region" description="Helical" evidence="9">
    <location>
        <begin position="152"/>
        <end position="173"/>
    </location>
</feature>
<gene>
    <name evidence="10" type="ORF">MM59RIKEN_03910</name>
</gene>
<dbReference type="PANTHER" id="PTHR30330">
    <property type="entry name" value="AGSS FAMILY TRANSPORTER, SODIUM-ALANINE"/>
    <property type="match status" value="1"/>
</dbReference>
<evidence type="ECO:0000313" key="10">
    <source>
        <dbReference type="EMBL" id="BCK83072.1"/>
    </source>
</evidence>
<keyword evidence="11" id="KW-1185">Reference proteome</keyword>
<evidence type="ECO:0000256" key="9">
    <source>
        <dbReference type="RuleBase" id="RU363064"/>
    </source>
</evidence>
<dbReference type="KEGG" id="pfaa:MM59RIKEN_03910"/>
<evidence type="ECO:0000256" key="5">
    <source>
        <dbReference type="ARBA" id="ARBA00022692"/>
    </source>
</evidence>